<evidence type="ECO:0000256" key="2">
    <source>
        <dbReference type="ARBA" id="ARBA00022692"/>
    </source>
</evidence>
<dbReference type="InterPro" id="IPR011020">
    <property type="entry name" value="HTTM-like"/>
</dbReference>
<sequence>MKSALLKLKSFWFSPAPAERLAILRVATGGFSLWYLVTRYEMIQRMAQSDIALFEPVGLSNLLPGPIPPTLFTVLYSTGIALNIAYMIGLKFKWTGPLFALLLLFLLSYRNSWSMIYHNRIALVLHVLVIGFVSAADAYSFDAWWKNRKGMIKSAMSHWRYGWPIRLVCAATVLTYFMAGLAKVFGDLAWDWVSGNAMRSQVAVDALRKTVLGETHSPLFEWLYPHTTLFLLMGVLTFVLELGGPLILGHKRAGMIWAVLTWSMHWGIFFIMGIRFRYQMSGIIFLPFFETEKAIPYLRKLFGKRQRSSELAMRPTESPSIVLFDGVCNFCNKTVRFILDNDYNQRFQFASQQSATGMALLTKFNAPKDNSTIILIEKDRVYSRSTAVLRIMRRLRSPWSWLYVFMLIPKPLREAGYQLFARHRYRWFGMQDVCEIPEPHIQSRFL</sequence>
<keyword evidence="8" id="KW-1185">Reference proteome</keyword>
<dbReference type="PANTHER" id="PTHR33639">
    <property type="entry name" value="THIOL-DISULFIDE OXIDOREDUCTASE DCC"/>
    <property type="match status" value="1"/>
</dbReference>
<evidence type="ECO:0000256" key="3">
    <source>
        <dbReference type="ARBA" id="ARBA00022989"/>
    </source>
</evidence>
<dbReference type="EMBL" id="JAUJEB010000001">
    <property type="protein sequence ID" value="MDN5211348.1"/>
    <property type="molecule type" value="Genomic_DNA"/>
</dbReference>
<comment type="caution">
    <text evidence="7">The sequence shown here is derived from an EMBL/GenBank/DDBJ whole genome shotgun (WGS) entry which is preliminary data.</text>
</comment>
<proteinExistence type="predicted"/>
<reference evidence="7" key="1">
    <citation type="submission" date="2023-06" db="EMBL/GenBank/DDBJ databases">
        <title>Genomic of Agaribacillus aureum.</title>
        <authorList>
            <person name="Wang G."/>
        </authorList>
    </citation>
    <scope>NUCLEOTIDE SEQUENCE</scope>
    <source>
        <strain evidence="7">BMA12</strain>
    </source>
</reference>
<keyword evidence="2 5" id="KW-0812">Transmembrane</keyword>
<protein>
    <submittedName>
        <fullName evidence="7">DCC1-like thiol-disulfide oxidoreductase family protein</fullName>
    </submittedName>
</protein>
<accession>A0ABT8L0Z2</accession>
<dbReference type="SMART" id="SM00752">
    <property type="entry name" value="HTTM"/>
    <property type="match status" value="1"/>
</dbReference>
<comment type="subcellular location">
    <subcellularLocation>
        <location evidence="1">Endomembrane system</location>
        <topology evidence="1">Multi-pass membrane protein</topology>
    </subcellularLocation>
</comment>
<dbReference type="PANTHER" id="PTHR33639:SF2">
    <property type="entry name" value="DUF393 DOMAIN-CONTAINING PROTEIN"/>
    <property type="match status" value="1"/>
</dbReference>
<evidence type="ECO:0000313" key="8">
    <source>
        <dbReference type="Proteomes" id="UP001172083"/>
    </source>
</evidence>
<keyword evidence="3 5" id="KW-1133">Transmembrane helix</keyword>
<dbReference type="RefSeq" id="WP_346756683.1">
    <property type="nucleotide sequence ID" value="NZ_JAUJEB010000001.1"/>
</dbReference>
<feature type="transmembrane region" description="Helical" evidence="5">
    <location>
        <begin position="20"/>
        <end position="37"/>
    </location>
</feature>
<feature type="transmembrane region" description="Helical" evidence="5">
    <location>
        <begin position="229"/>
        <end position="248"/>
    </location>
</feature>
<feature type="transmembrane region" description="Helical" evidence="5">
    <location>
        <begin position="161"/>
        <end position="182"/>
    </location>
</feature>
<dbReference type="InterPro" id="IPR052927">
    <property type="entry name" value="DCC_oxidoreductase"/>
</dbReference>
<feature type="transmembrane region" description="Helical" evidence="5">
    <location>
        <begin position="121"/>
        <end position="141"/>
    </location>
</feature>
<feature type="transmembrane region" description="Helical" evidence="5">
    <location>
        <begin position="70"/>
        <end position="88"/>
    </location>
</feature>
<name>A0ABT8L0Z2_9BACT</name>
<organism evidence="7 8">
    <name type="scientific">Agaribacillus aureus</name>
    <dbReference type="NCBI Taxonomy" id="3051825"/>
    <lineage>
        <taxon>Bacteria</taxon>
        <taxon>Pseudomonadati</taxon>
        <taxon>Bacteroidota</taxon>
        <taxon>Cytophagia</taxon>
        <taxon>Cytophagales</taxon>
        <taxon>Splendidivirgaceae</taxon>
        <taxon>Agaribacillus</taxon>
    </lineage>
</organism>
<dbReference type="Pfam" id="PF04134">
    <property type="entry name" value="DCC1-like"/>
    <property type="match status" value="1"/>
</dbReference>
<feature type="transmembrane region" description="Helical" evidence="5">
    <location>
        <begin position="254"/>
        <end position="274"/>
    </location>
</feature>
<evidence type="ECO:0000313" key="7">
    <source>
        <dbReference type="EMBL" id="MDN5211348.1"/>
    </source>
</evidence>
<keyword evidence="4 5" id="KW-0472">Membrane</keyword>
<evidence type="ECO:0000256" key="4">
    <source>
        <dbReference type="ARBA" id="ARBA00023136"/>
    </source>
</evidence>
<evidence type="ECO:0000256" key="5">
    <source>
        <dbReference type="SAM" id="Phobius"/>
    </source>
</evidence>
<dbReference type="InterPro" id="IPR007263">
    <property type="entry name" value="DCC1-like"/>
</dbReference>
<dbReference type="Proteomes" id="UP001172083">
    <property type="component" value="Unassembled WGS sequence"/>
</dbReference>
<evidence type="ECO:0000259" key="6">
    <source>
        <dbReference type="SMART" id="SM00752"/>
    </source>
</evidence>
<evidence type="ECO:0000256" key="1">
    <source>
        <dbReference type="ARBA" id="ARBA00004127"/>
    </source>
</evidence>
<feature type="domain" description="HTTM-like" evidence="6">
    <location>
        <begin position="13"/>
        <end position="290"/>
    </location>
</feature>
<gene>
    <name evidence="7" type="ORF">QQ020_04780</name>
</gene>
<feature type="transmembrane region" description="Helical" evidence="5">
    <location>
        <begin position="94"/>
        <end position="109"/>
    </location>
</feature>